<feature type="domain" description="MRH" evidence="10">
    <location>
        <begin position="1"/>
        <end position="112"/>
    </location>
</feature>
<evidence type="ECO:0000256" key="7">
    <source>
        <dbReference type="ARBA" id="ARBA00022691"/>
    </source>
</evidence>
<dbReference type="Pfam" id="PF01135">
    <property type="entry name" value="PCMT"/>
    <property type="match status" value="1"/>
</dbReference>
<dbReference type="InterPro" id="IPR044865">
    <property type="entry name" value="MRH_dom"/>
</dbReference>
<evidence type="ECO:0000256" key="5">
    <source>
        <dbReference type="ARBA" id="ARBA00022603"/>
    </source>
</evidence>
<dbReference type="Gene3D" id="2.70.130.10">
    <property type="entry name" value="Mannose-6-phosphate receptor binding domain"/>
    <property type="match status" value="1"/>
</dbReference>
<dbReference type="GO" id="GO:0005737">
    <property type="term" value="C:cytoplasm"/>
    <property type="evidence" value="ECO:0007669"/>
    <property type="project" value="UniProtKB-SubCell"/>
</dbReference>
<keyword evidence="7" id="KW-0949">S-adenosyl-L-methionine</keyword>
<evidence type="ECO:0000256" key="9">
    <source>
        <dbReference type="ARBA" id="ARBA00023157"/>
    </source>
</evidence>
<keyword evidence="6" id="KW-0808">Transferase</keyword>
<keyword evidence="5" id="KW-0489">Methyltransferase</keyword>
<sequence length="668" mass="73762">MDNPTNDNYILGLWHLSLQGTEGENERGSELVTAPGVQNANMVDSKTLFHGEKLYLSQVWRDGSTCDLNGLPRTVEVQYFCSPDGSHNIASISEVLTCNYVLVVHVPSLCNVAAFRDIQTEDVNIIKCRLIVPDDPVERDTYLANAHASKKSHYHPAEIDPEFVFATPDQELEQMELHADSTTGKDTLEQQSSDTVNDQLLPLELDAEHLRDILKSMVEESRSDLIKNMQNAGLIKSQRVAEAMQKVDRANYVLPQFRSDAYNDSPQSIGFNVTISAPHMHAHAAELLLPYLLPESSVLDIGSGSGYLLSVLHHLTKSNARAGHVVGVEHIPELAMISMSNIRSDGLAEELDSNRIVVAETDGRMGTLSTVRFANYAGEPRFAPYSAIHVGAAATEIPEMLVEQLDQPGRLIIPVDNNSGSYQSLWQVDKDVDGAVQRKKLFNVMHIPLSVRLDVTQASTSRTPKVTAHVMPFSVEYTGPAPVDTYFLLRSPANGEPVDANTATEAVSAFRGRKMHGSRFALPTSYNAALFRMQEEVFPLESENKVTHKPGRPKVSVSNSIAPPQPVHGARFLLDEDEEEETMDAFTFETGHDTPTDLHEANDLSINTSEPERAYARHCLKPKVYAGKSIWIWGPDGPIDAGDDVYMRTCREWISAIAPAVRISMAND</sequence>
<dbReference type="AlphaFoldDB" id="A0A2N1JC24"/>
<dbReference type="GO" id="GO:0004719">
    <property type="term" value="F:protein-L-isoaspartate (D-aspartate) O-methyltransferase activity"/>
    <property type="evidence" value="ECO:0007669"/>
    <property type="project" value="UniProtKB-EC"/>
</dbReference>
<dbReference type="InterPro" id="IPR000682">
    <property type="entry name" value="PCMT"/>
</dbReference>
<dbReference type="SUPFAM" id="SSF50911">
    <property type="entry name" value="Mannose 6-phosphate receptor domain"/>
    <property type="match status" value="1"/>
</dbReference>
<keyword evidence="8" id="KW-0732">Signal</keyword>
<dbReference type="SUPFAM" id="SSF53335">
    <property type="entry name" value="S-adenosyl-L-methionine-dependent methyltransferases"/>
    <property type="match status" value="1"/>
</dbReference>
<evidence type="ECO:0000256" key="1">
    <source>
        <dbReference type="ARBA" id="ARBA00004496"/>
    </source>
</evidence>
<comment type="subcellular location">
    <subcellularLocation>
        <location evidence="1">Cytoplasm</location>
    </subcellularLocation>
</comment>
<dbReference type="InterPro" id="IPR029063">
    <property type="entry name" value="SAM-dependent_MTases_sf"/>
</dbReference>
<reference evidence="11 12" key="1">
    <citation type="submission" date="2017-10" db="EMBL/GenBank/DDBJ databases">
        <title>A novel species of cold-tolerant Malassezia isolated from bats.</title>
        <authorList>
            <person name="Lorch J.M."/>
            <person name="Palmer J.M."/>
            <person name="Vanderwolf K.J."/>
            <person name="Schmidt K.Z."/>
            <person name="Verant M.L."/>
            <person name="Weller T.J."/>
            <person name="Blehert D.S."/>
        </authorList>
    </citation>
    <scope>NUCLEOTIDE SEQUENCE [LARGE SCALE GENOMIC DNA]</scope>
    <source>
        <strain evidence="11 12">NWHC:44797-103</strain>
    </source>
</reference>
<dbReference type="PANTHER" id="PTHR11579:SF0">
    <property type="entry name" value="PROTEIN-L-ISOASPARTATE(D-ASPARTATE) O-METHYLTRANSFERASE"/>
    <property type="match status" value="1"/>
</dbReference>
<organism evidence="11 12">
    <name type="scientific">Malassezia vespertilionis</name>
    <dbReference type="NCBI Taxonomy" id="2020962"/>
    <lineage>
        <taxon>Eukaryota</taxon>
        <taxon>Fungi</taxon>
        <taxon>Dikarya</taxon>
        <taxon>Basidiomycota</taxon>
        <taxon>Ustilaginomycotina</taxon>
        <taxon>Malasseziomycetes</taxon>
        <taxon>Malasseziales</taxon>
        <taxon>Malasseziaceae</taxon>
        <taxon>Malassezia</taxon>
    </lineage>
</organism>
<evidence type="ECO:0000256" key="4">
    <source>
        <dbReference type="ARBA" id="ARBA00022490"/>
    </source>
</evidence>
<dbReference type="InterPro" id="IPR009011">
    <property type="entry name" value="Man6P_isomerase_rcpt-bd_dom_sf"/>
</dbReference>
<evidence type="ECO:0000313" key="12">
    <source>
        <dbReference type="Proteomes" id="UP000232875"/>
    </source>
</evidence>
<comment type="similarity">
    <text evidence="2">Belongs to the methyltransferase superfamily. L-isoaspartyl/D-aspartyl protein methyltransferase family.</text>
</comment>
<gene>
    <name evidence="11" type="ORF">MVES_001966</name>
</gene>
<dbReference type="STRING" id="2020962.A0A2N1JC24"/>
<keyword evidence="4" id="KW-0963">Cytoplasm</keyword>
<dbReference type="OrthoDB" id="73890at2759"/>
<dbReference type="EC" id="2.1.1.77" evidence="3"/>
<evidence type="ECO:0000259" key="10">
    <source>
        <dbReference type="PROSITE" id="PS51914"/>
    </source>
</evidence>
<dbReference type="InterPro" id="IPR013924">
    <property type="entry name" value="RNase_H2_suC"/>
</dbReference>
<dbReference type="PROSITE" id="PS51914">
    <property type="entry name" value="MRH"/>
    <property type="match status" value="1"/>
</dbReference>
<dbReference type="PANTHER" id="PTHR11579">
    <property type="entry name" value="PROTEIN-L-ISOASPARTATE O-METHYLTRANSFERASE"/>
    <property type="match status" value="1"/>
</dbReference>
<keyword evidence="12" id="KW-1185">Reference proteome</keyword>
<evidence type="ECO:0000256" key="3">
    <source>
        <dbReference type="ARBA" id="ARBA00011890"/>
    </source>
</evidence>
<dbReference type="Gene3D" id="2.40.128.680">
    <property type="match status" value="1"/>
</dbReference>
<name>A0A2N1JC24_9BASI</name>
<dbReference type="EMBL" id="KZ454990">
    <property type="protein sequence ID" value="PKI84111.1"/>
    <property type="molecule type" value="Genomic_DNA"/>
</dbReference>
<evidence type="ECO:0000256" key="6">
    <source>
        <dbReference type="ARBA" id="ARBA00022679"/>
    </source>
</evidence>
<evidence type="ECO:0000256" key="8">
    <source>
        <dbReference type="ARBA" id="ARBA00022729"/>
    </source>
</evidence>
<dbReference type="Proteomes" id="UP000232875">
    <property type="component" value="Unassembled WGS sequence"/>
</dbReference>
<dbReference type="GO" id="GO:0032259">
    <property type="term" value="P:methylation"/>
    <property type="evidence" value="ECO:0007669"/>
    <property type="project" value="UniProtKB-KW"/>
</dbReference>
<dbReference type="GO" id="GO:0032299">
    <property type="term" value="C:ribonuclease H2 complex"/>
    <property type="evidence" value="ECO:0007669"/>
    <property type="project" value="InterPro"/>
</dbReference>
<evidence type="ECO:0000313" key="11">
    <source>
        <dbReference type="EMBL" id="PKI84111.1"/>
    </source>
</evidence>
<dbReference type="Pfam" id="PF08615">
    <property type="entry name" value="RNase_H2_suC"/>
    <property type="match status" value="1"/>
</dbReference>
<keyword evidence="9" id="KW-1015">Disulfide bond</keyword>
<dbReference type="GO" id="GO:0006401">
    <property type="term" value="P:RNA catabolic process"/>
    <property type="evidence" value="ECO:0007669"/>
    <property type="project" value="InterPro"/>
</dbReference>
<accession>A0A2N1JC24</accession>
<dbReference type="NCBIfam" id="TIGR00080">
    <property type="entry name" value="pimt"/>
    <property type="match status" value="1"/>
</dbReference>
<dbReference type="Gene3D" id="3.40.50.150">
    <property type="entry name" value="Vaccinia Virus protein VP39"/>
    <property type="match status" value="1"/>
</dbReference>
<dbReference type="CDD" id="cd09271">
    <property type="entry name" value="RNase_H2-C"/>
    <property type="match status" value="1"/>
</dbReference>
<proteinExistence type="inferred from homology"/>
<protein>
    <recommendedName>
        <fullName evidence="3">protein-L-isoaspartate(D-aspartate) O-methyltransferase</fullName>
        <ecNumber evidence="3">2.1.1.77</ecNumber>
    </recommendedName>
</protein>
<evidence type="ECO:0000256" key="2">
    <source>
        <dbReference type="ARBA" id="ARBA00005369"/>
    </source>
</evidence>